<dbReference type="Proteomes" id="UP000005697">
    <property type="component" value="Unassembled WGS sequence"/>
</dbReference>
<gene>
    <name evidence="1" type="ORF">HMPREF9141_0419</name>
</gene>
<evidence type="ECO:0000313" key="2">
    <source>
        <dbReference type="Proteomes" id="UP000005697"/>
    </source>
</evidence>
<sequence>MITDALTYFVRKAVTKLRECLMIEDTPDNTVIKRKVTPSGLGYAVIALTVCHIQKAEVG</sequence>
<proteinExistence type="predicted"/>
<evidence type="ECO:0000313" key="1">
    <source>
        <dbReference type="EMBL" id="EGC21061.1"/>
    </source>
</evidence>
<reference evidence="1 2" key="1">
    <citation type="submission" date="2011-01" db="EMBL/GenBank/DDBJ databases">
        <authorList>
            <person name="Muzny D."/>
            <person name="Qin X."/>
            <person name="Deng J."/>
            <person name="Jiang H."/>
            <person name="Liu Y."/>
            <person name="Qu J."/>
            <person name="Song X.-Z."/>
            <person name="Zhang L."/>
            <person name="Thornton R."/>
            <person name="Coyle M."/>
            <person name="Francisco L."/>
            <person name="Jackson L."/>
            <person name="Javaid M."/>
            <person name="Korchina V."/>
            <person name="Kovar C."/>
            <person name="Mata R."/>
            <person name="Mathew T."/>
            <person name="Ngo R."/>
            <person name="Nguyen L."/>
            <person name="Nguyen N."/>
            <person name="Okwuonu G."/>
            <person name="Ongeri F."/>
            <person name="Pham C."/>
            <person name="Simmons D."/>
            <person name="Wilczek-Boney K."/>
            <person name="Hale W."/>
            <person name="Jakkamsetti A."/>
            <person name="Pham P."/>
            <person name="Ruth R."/>
            <person name="San Lucas F."/>
            <person name="Warren J."/>
            <person name="Zhang J."/>
            <person name="Zhao Z."/>
            <person name="Zhou C."/>
            <person name="Zhu D."/>
            <person name="Lee S."/>
            <person name="Bess C."/>
            <person name="Blankenburg K."/>
            <person name="Forbes L."/>
            <person name="Fu Q."/>
            <person name="Gubbala S."/>
            <person name="Hirani K."/>
            <person name="Jayaseelan J.C."/>
            <person name="Lara F."/>
            <person name="Munidasa M."/>
            <person name="Palculict T."/>
            <person name="Patil S."/>
            <person name="Pu L.-L."/>
            <person name="Saada N."/>
            <person name="Tang L."/>
            <person name="Weissenberger G."/>
            <person name="Zhu Y."/>
            <person name="Hemphill L."/>
            <person name="Shang Y."/>
            <person name="Youmans B."/>
            <person name="Ayvaz T."/>
            <person name="Ross M."/>
            <person name="Santibanez J."/>
            <person name="Aqrawi P."/>
            <person name="Gross S."/>
            <person name="Joshi V."/>
            <person name="Fowler G."/>
            <person name="Nazareth L."/>
            <person name="Reid J."/>
            <person name="Worley K."/>
            <person name="Petrosino J."/>
            <person name="Highlander S."/>
            <person name="Gibbs R."/>
        </authorList>
    </citation>
    <scope>NUCLEOTIDE SEQUENCE [LARGE SCALE GENOMIC DNA]</scope>
    <source>
        <strain evidence="1 2">DSM 16608</strain>
    </source>
</reference>
<comment type="caution">
    <text evidence="1">The sequence shown here is derived from an EMBL/GenBank/DDBJ whole genome shotgun (WGS) entry which is preliminary data.</text>
</comment>
<organism evidence="1 2">
    <name type="scientific">Prevotella multiformis DSM 16608</name>
    <dbReference type="NCBI Taxonomy" id="888743"/>
    <lineage>
        <taxon>Bacteria</taxon>
        <taxon>Pseudomonadati</taxon>
        <taxon>Bacteroidota</taxon>
        <taxon>Bacteroidia</taxon>
        <taxon>Bacteroidales</taxon>
        <taxon>Prevotellaceae</taxon>
        <taxon>Prevotella</taxon>
    </lineage>
</organism>
<dbReference type="HOGENOM" id="CLU_197544_0_0_10"/>
<dbReference type="STRING" id="888743.HMPREF9141_0419"/>
<dbReference type="EMBL" id="AEWX01000004">
    <property type="protein sequence ID" value="EGC21061.1"/>
    <property type="molecule type" value="Genomic_DNA"/>
</dbReference>
<keyword evidence="2" id="KW-1185">Reference proteome</keyword>
<accession>F0F4A3</accession>
<dbReference type="AlphaFoldDB" id="F0F4A3"/>
<protein>
    <submittedName>
        <fullName evidence="1">Uncharacterized protein</fullName>
    </submittedName>
</protein>
<name>F0F4A3_9BACT</name>